<dbReference type="AlphaFoldDB" id="A0A0L0HF27"/>
<dbReference type="VEuPathDB" id="FungiDB:SPPG_09291"/>
<dbReference type="InParanoid" id="A0A0L0HF27"/>
<proteinExistence type="predicted"/>
<evidence type="ECO:0000313" key="1">
    <source>
        <dbReference type="EMBL" id="KNC99383.1"/>
    </source>
</evidence>
<evidence type="ECO:0000313" key="2">
    <source>
        <dbReference type="Proteomes" id="UP000053201"/>
    </source>
</evidence>
<dbReference type="GeneID" id="27692416"/>
<dbReference type="STRING" id="645134.A0A0L0HF27"/>
<dbReference type="Proteomes" id="UP000053201">
    <property type="component" value="Unassembled WGS sequence"/>
</dbReference>
<reference evidence="1 2" key="1">
    <citation type="submission" date="2009-08" db="EMBL/GenBank/DDBJ databases">
        <title>The Genome Sequence of Spizellomyces punctatus strain DAOM BR117.</title>
        <authorList>
            <consortium name="The Broad Institute Genome Sequencing Platform"/>
            <person name="Russ C."/>
            <person name="Cuomo C."/>
            <person name="Shea T."/>
            <person name="Young S.K."/>
            <person name="Zeng Q."/>
            <person name="Koehrsen M."/>
            <person name="Haas B."/>
            <person name="Borodovsky M."/>
            <person name="Guigo R."/>
            <person name="Alvarado L."/>
            <person name="Berlin A."/>
            <person name="Bochicchio J."/>
            <person name="Borenstein D."/>
            <person name="Chapman S."/>
            <person name="Chen Z."/>
            <person name="Engels R."/>
            <person name="Freedman E."/>
            <person name="Gellesch M."/>
            <person name="Goldberg J."/>
            <person name="Griggs A."/>
            <person name="Gujja S."/>
            <person name="Heiman D."/>
            <person name="Hepburn T."/>
            <person name="Howarth C."/>
            <person name="Jen D."/>
            <person name="Larson L."/>
            <person name="Lewis B."/>
            <person name="Mehta T."/>
            <person name="Park D."/>
            <person name="Pearson M."/>
            <person name="Roberts A."/>
            <person name="Saif S."/>
            <person name="Shenoy N."/>
            <person name="Sisk P."/>
            <person name="Stolte C."/>
            <person name="Sykes S."/>
            <person name="Thomson T."/>
            <person name="Walk T."/>
            <person name="White J."/>
            <person name="Yandava C."/>
            <person name="Burger G."/>
            <person name="Gray M.W."/>
            <person name="Holland P.W.H."/>
            <person name="King N."/>
            <person name="Lang F.B.F."/>
            <person name="Roger A.J."/>
            <person name="Ruiz-Trillo I."/>
            <person name="Lander E."/>
            <person name="Nusbaum C."/>
        </authorList>
    </citation>
    <scope>NUCLEOTIDE SEQUENCE [LARGE SCALE GENOMIC DNA]</scope>
    <source>
        <strain evidence="1 2">DAOM BR117</strain>
    </source>
</reference>
<name>A0A0L0HF27_SPIPD</name>
<protein>
    <submittedName>
        <fullName evidence="1">Uncharacterized protein</fullName>
    </submittedName>
</protein>
<dbReference type="RefSeq" id="XP_016607423.1">
    <property type="nucleotide sequence ID" value="XM_016757450.1"/>
</dbReference>
<accession>A0A0L0HF27</accession>
<dbReference type="EMBL" id="KQ257458">
    <property type="protein sequence ID" value="KNC99383.1"/>
    <property type="molecule type" value="Genomic_DNA"/>
</dbReference>
<keyword evidence="2" id="KW-1185">Reference proteome</keyword>
<sequence>MAPFTDWLNDDAHEFASAIIEAARMVLLRTANAAEASARLTRPRHHEHAEYHFRVTNLKRAAETFTALYVTRTGPDVTPGTIVHTATDQIWFCCNISGRASIIWVVNQDADEADPTDPVPTW</sequence>
<organism evidence="1 2">
    <name type="scientific">Spizellomyces punctatus (strain DAOM BR117)</name>
    <dbReference type="NCBI Taxonomy" id="645134"/>
    <lineage>
        <taxon>Eukaryota</taxon>
        <taxon>Fungi</taxon>
        <taxon>Fungi incertae sedis</taxon>
        <taxon>Chytridiomycota</taxon>
        <taxon>Chytridiomycota incertae sedis</taxon>
        <taxon>Chytridiomycetes</taxon>
        <taxon>Spizellomycetales</taxon>
        <taxon>Spizellomycetaceae</taxon>
        <taxon>Spizellomyces</taxon>
    </lineage>
</organism>
<gene>
    <name evidence="1" type="ORF">SPPG_09291</name>
</gene>